<evidence type="ECO:0000256" key="1">
    <source>
        <dbReference type="SAM" id="MobiDB-lite"/>
    </source>
</evidence>
<feature type="region of interest" description="Disordered" evidence="1">
    <location>
        <begin position="115"/>
        <end position="198"/>
    </location>
</feature>
<evidence type="ECO:0000313" key="4">
    <source>
        <dbReference type="Proteomes" id="UP000076874"/>
    </source>
</evidence>
<dbReference type="PANTHER" id="PTHR21032:SF0">
    <property type="entry name" value="G PATCH DOMAIN-CONTAINING PROTEIN 11"/>
    <property type="match status" value="1"/>
</dbReference>
<dbReference type="InterPro" id="IPR039249">
    <property type="entry name" value="GPATCH11"/>
</dbReference>
<dbReference type="Pfam" id="PF13821">
    <property type="entry name" value="DUF4187"/>
    <property type="match status" value="1"/>
</dbReference>
<feature type="compositionally biased region" description="Low complexity" evidence="1">
    <location>
        <begin position="76"/>
        <end position="86"/>
    </location>
</feature>
<reference evidence="3 4" key="1">
    <citation type="journal article" date="2016" name="Genome Biol. Evol.">
        <title>Divergent and convergent evolution of fungal pathogenicity.</title>
        <authorList>
            <person name="Shang Y."/>
            <person name="Xiao G."/>
            <person name="Zheng P."/>
            <person name="Cen K."/>
            <person name="Zhan S."/>
            <person name="Wang C."/>
        </authorList>
    </citation>
    <scope>NUCLEOTIDE SEQUENCE [LARGE SCALE GENOMIC DNA]</scope>
    <source>
        <strain evidence="3 4">RCEF 264</strain>
    </source>
</reference>
<dbReference type="SMART" id="SM01173">
    <property type="entry name" value="DUF4187"/>
    <property type="match status" value="1"/>
</dbReference>
<dbReference type="EMBL" id="AZHD01000005">
    <property type="protein sequence ID" value="OAA63672.1"/>
    <property type="molecule type" value="Genomic_DNA"/>
</dbReference>
<comment type="caution">
    <text evidence="3">The sequence shown here is derived from an EMBL/GenBank/DDBJ whole genome shotgun (WGS) entry which is preliminary data.</text>
</comment>
<dbReference type="Proteomes" id="UP000076874">
    <property type="component" value="Unassembled WGS sequence"/>
</dbReference>
<protein>
    <recommendedName>
        <fullName evidence="2">DUF4187 domain-containing protein</fullName>
    </recommendedName>
</protein>
<feature type="region of interest" description="Disordered" evidence="1">
    <location>
        <begin position="232"/>
        <end position="252"/>
    </location>
</feature>
<evidence type="ECO:0000313" key="3">
    <source>
        <dbReference type="EMBL" id="OAA63672.1"/>
    </source>
</evidence>
<organism evidence="3 4">
    <name type="scientific">Niveomyces insectorum RCEF 264</name>
    <dbReference type="NCBI Taxonomy" id="1081102"/>
    <lineage>
        <taxon>Eukaryota</taxon>
        <taxon>Fungi</taxon>
        <taxon>Dikarya</taxon>
        <taxon>Ascomycota</taxon>
        <taxon>Pezizomycotina</taxon>
        <taxon>Sordariomycetes</taxon>
        <taxon>Hypocreomycetidae</taxon>
        <taxon>Hypocreales</taxon>
        <taxon>Cordycipitaceae</taxon>
        <taxon>Niveomyces</taxon>
    </lineage>
</organism>
<feature type="compositionally biased region" description="Basic and acidic residues" evidence="1">
    <location>
        <begin position="242"/>
        <end position="252"/>
    </location>
</feature>
<dbReference type="PANTHER" id="PTHR21032">
    <property type="entry name" value="G PATCH DOMAIN-CONTAINING PROTEIN 11"/>
    <property type="match status" value="1"/>
</dbReference>
<feature type="compositionally biased region" description="Basic and acidic residues" evidence="1">
    <location>
        <begin position="119"/>
        <end position="131"/>
    </location>
</feature>
<dbReference type="GO" id="GO:0000776">
    <property type="term" value="C:kinetochore"/>
    <property type="evidence" value="ECO:0007669"/>
    <property type="project" value="TreeGrafter"/>
</dbReference>
<sequence>MAAPADDDVDDYMTMTFGEEEAKPAKETSLQRRLRLEREGRERGRIPSKAELAKAAEAEREAALSRSLFDVPPRRSSSASASASAAIYGTGSAAKKPVNKGLAMMTRMGFVAGQALGKRRAESETKGERAASGENGQGQADDDASDTNDRPATEPIRIQVKRDRAGIGALDNEKDDTGDGKGGAAAGPDAKRAKKAETVDPLAYRDRIRQERAASRLERLVHAAQVVAERMAEGDDGVTDQAKAEGDGGETDLKKANVLWRGLVKERWAAEREKKLRQAERRRLDQSLRGRKFGVHDEVGGSYYDEDNDDDEDEDEDEDDRMAAGKQPKASFLGGGQKRTATSGTGRGDAEEHSDDSDDDDEDKDDELEAFQALPPQDRLQQIVDWLRQNRHYCFWCKYTYPDADMEGCPGPTEEDHD</sequence>
<feature type="compositionally biased region" description="Acidic residues" evidence="1">
    <location>
        <begin position="1"/>
        <end position="11"/>
    </location>
</feature>
<accession>A0A162J4P7</accession>
<feature type="region of interest" description="Disordered" evidence="1">
    <location>
        <begin position="1"/>
        <end position="97"/>
    </location>
</feature>
<dbReference type="OrthoDB" id="786951at2759"/>
<feature type="compositionally biased region" description="Basic and acidic residues" evidence="1">
    <location>
        <begin position="189"/>
        <end position="198"/>
    </location>
</feature>
<feature type="region of interest" description="Disordered" evidence="1">
    <location>
        <begin position="272"/>
        <end position="376"/>
    </location>
</feature>
<dbReference type="InterPro" id="IPR025239">
    <property type="entry name" value="DUF4187"/>
</dbReference>
<proteinExistence type="predicted"/>
<feature type="compositionally biased region" description="Acidic residues" evidence="1">
    <location>
        <begin position="304"/>
        <end position="320"/>
    </location>
</feature>
<gene>
    <name evidence="3" type="ORF">SPI_03835</name>
</gene>
<keyword evidence="4" id="KW-1185">Reference proteome</keyword>
<feature type="compositionally biased region" description="Basic and acidic residues" evidence="1">
    <location>
        <begin position="272"/>
        <end position="299"/>
    </location>
</feature>
<name>A0A162J4P7_9HYPO</name>
<feature type="domain" description="DUF4187" evidence="2">
    <location>
        <begin position="365"/>
        <end position="417"/>
    </location>
</feature>
<feature type="compositionally biased region" description="Acidic residues" evidence="1">
    <location>
        <begin position="352"/>
        <end position="369"/>
    </location>
</feature>
<evidence type="ECO:0000259" key="2">
    <source>
        <dbReference type="SMART" id="SM01173"/>
    </source>
</evidence>
<feature type="compositionally biased region" description="Basic and acidic residues" evidence="1">
    <location>
        <begin position="20"/>
        <end position="45"/>
    </location>
</feature>
<feature type="compositionally biased region" description="Basic and acidic residues" evidence="1">
    <location>
        <begin position="160"/>
        <end position="179"/>
    </location>
</feature>
<dbReference type="AlphaFoldDB" id="A0A162J4P7"/>
<feature type="compositionally biased region" description="Basic and acidic residues" evidence="1">
    <location>
        <begin position="51"/>
        <end position="63"/>
    </location>
</feature>